<dbReference type="InterPro" id="IPR052895">
    <property type="entry name" value="HetReg/Transcr_Mod"/>
</dbReference>
<gene>
    <name evidence="2" type="ORF">K491DRAFT_698778</name>
</gene>
<evidence type="ECO:0000313" key="2">
    <source>
        <dbReference type="EMBL" id="KAF2648600.1"/>
    </source>
</evidence>
<dbReference type="AlphaFoldDB" id="A0A6A6SLW0"/>
<feature type="domain" description="Heterokaryon incompatibility" evidence="1">
    <location>
        <begin position="61"/>
        <end position="226"/>
    </location>
</feature>
<evidence type="ECO:0000313" key="3">
    <source>
        <dbReference type="Proteomes" id="UP000799324"/>
    </source>
</evidence>
<dbReference type="InterPro" id="IPR010730">
    <property type="entry name" value="HET"/>
</dbReference>
<sequence length="332" mass="38231">MSDPHLHKSSLYTSIPTNSGRWIRLLLLLQGTPSDPITCLLQPFDLDTLERCDDDKKLSPYAALSYVWGSRASPREITCNGQPLKVTRNLFDALVAIRHPTTAGPLWVDAICINQEDVEERNHQVGLMASVYRQARRVFIWLGHGDREFVEPAFTYICQRANHVYAQVRWIVQDAEARRASYVTRGEEVDGSKLHLEDPRPTAAQYSAFATFLRQPWFFRLWIVQEVSLARAATLFWGDSCIDFEFVMVALEKWREDSSRFAPPVGLDNIAAIRFNRRAERKRIPMPFARMMHGGRKFDCKDPRDRVYALLGMRSIGTWTGLWFACSGFWVQ</sequence>
<protein>
    <submittedName>
        <fullName evidence="2">HET-domain-containing protein</fullName>
    </submittedName>
</protein>
<accession>A0A6A6SLW0</accession>
<dbReference type="EMBL" id="MU004530">
    <property type="protein sequence ID" value="KAF2648600.1"/>
    <property type="molecule type" value="Genomic_DNA"/>
</dbReference>
<proteinExistence type="predicted"/>
<evidence type="ECO:0000259" key="1">
    <source>
        <dbReference type="Pfam" id="PF06985"/>
    </source>
</evidence>
<dbReference type="Pfam" id="PF06985">
    <property type="entry name" value="HET"/>
    <property type="match status" value="1"/>
</dbReference>
<keyword evidence="3" id="KW-1185">Reference proteome</keyword>
<dbReference type="Proteomes" id="UP000799324">
    <property type="component" value="Unassembled WGS sequence"/>
</dbReference>
<dbReference type="OrthoDB" id="5386682at2759"/>
<organism evidence="2 3">
    <name type="scientific">Lophiostoma macrostomum CBS 122681</name>
    <dbReference type="NCBI Taxonomy" id="1314788"/>
    <lineage>
        <taxon>Eukaryota</taxon>
        <taxon>Fungi</taxon>
        <taxon>Dikarya</taxon>
        <taxon>Ascomycota</taxon>
        <taxon>Pezizomycotina</taxon>
        <taxon>Dothideomycetes</taxon>
        <taxon>Pleosporomycetidae</taxon>
        <taxon>Pleosporales</taxon>
        <taxon>Lophiostomataceae</taxon>
        <taxon>Lophiostoma</taxon>
    </lineage>
</organism>
<dbReference type="PANTHER" id="PTHR24148:SF64">
    <property type="entry name" value="HETEROKARYON INCOMPATIBILITY DOMAIN-CONTAINING PROTEIN"/>
    <property type="match status" value="1"/>
</dbReference>
<reference evidence="2" key="1">
    <citation type="journal article" date="2020" name="Stud. Mycol.">
        <title>101 Dothideomycetes genomes: a test case for predicting lifestyles and emergence of pathogens.</title>
        <authorList>
            <person name="Haridas S."/>
            <person name="Albert R."/>
            <person name="Binder M."/>
            <person name="Bloem J."/>
            <person name="Labutti K."/>
            <person name="Salamov A."/>
            <person name="Andreopoulos B."/>
            <person name="Baker S."/>
            <person name="Barry K."/>
            <person name="Bills G."/>
            <person name="Bluhm B."/>
            <person name="Cannon C."/>
            <person name="Castanera R."/>
            <person name="Culley D."/>
            <person name="Daum C."/>
            <person name="Ezra D."/>
            <person name="Gonzalez J."/>
            <person name="Henrissat B."/>
            <person name="Kuo A."/>
            <person name="Liang C."/>
            <person name="Lipzen A."/>
            <person name="Lutzoni F."/>
            <person name="Magnuson J."/>
            <person name="Mondo S."/>
            <person name="Nolan M."/>
            <person name="Ohm R."/>
            <person name="Pangilinan J."/>
            <person name="Park H.-J."/>
            <person name="Ramirez L."/>
            <person name="Alfaro M."/>
            <person name="Sun H."/>
            <person name="Tritt A."/>
            <person name="Yoshinaga Y."/>
            <person name="Zwiers L.-H."/>
            <person name="Turgeon B."/>
            <person name="Goodwin S."/>
            <person name="Spatafora J."/>
            <person name="Crous P."/>
            <person name="Grigoriev I."/>
        </authorList>
    </citation>
    <scope>NUCLEOTIDE SEQUENCE</scope>
    <source>
        <strain evidence="2">CBS 122681</strain>
    </source>
</reference>
<dbReference type="PANTHER" id="PTHR24148">
    <property type="entry name" value="ANKYRIN REPEAT DOMAIN-CONTAINING PROTEIN 39 HOMOLOG-RELATED"/>
    <property type="match status" value="1"/>
</dbReference>
<name>A0A6A6SLW0_9PLEO</name>